<dbReference type="InterPro" id="IPR006502">
    <property type="entry name" value="PDDEXK-like"/>
</dbReference>
<dbReference type="EMBL" id="JAAARO010000012">
    <property type="protein sequence ID" value="KAF5738877.1"/>
    <property type="molecule type" value="Genomic_DNA"/>
</dbReference>
<gene>
    <name evidence="1" type="ORF">HS088_TW12G00072</name>
</gene>
<dbReference type="InParanoid" id="A0A7J7CXP7"/>
<proteinExistence type="predicted"/>
<dbReference type="PANTHER" id="PTHR31579">
    <property type="entry name" value="OS03G0796600 PROTEIN"/>
    <property type="match status" value="1"/>
</dbReference>
<keyword evidence="2" id="KW-1185">Reference proteome</keyword>
<evidence type="ECO:0000313" key="2">
    <source>
        <dbReference type="Proteomes" id="UP000593562"/>
    </source>
</evidence>
<dbReference type="AlphaFoldDB" id="A0A7J7CXP7"/>
<dbReference type="FunCoup" id="A0A7J7CXP7">
    <property type="interactions" value="4"/>
</dbReference>
<evidence type="ECO:0000313" key="1">
    <source>
        <dbReference type="EMBL" id="KAF5738877.1"/>
    </source>
</evidence>
<name>A0A7J7CXP7_TRIWF</name>
<dbReference type="PANTHER" id="PTHR31579:SF14">
    <property type="entry name" value="RNA POLYMERASE SUBUNIT BETA-BETA PROTEIN, PUTATIVE (DUF506)-RELATED"/>
    <property type="match status" value="1"/>
</dbReference>
<dbReference type="Proteomes" id="UP000593562">
    <property type="component" value="Unassembled WGS sequence"/>
</dbReference>
<dbReference type="Pfam" id="PF04720">
    <property type="entry name" value="PDDEXK_6"/>
    <property type="match status" value="1"/>
</dbReference>
<accession>A0A7J7CXP7</accession>
<protein>
    <submittedName>
        <fullName evidence="1">Uncharacterized protein</fullName>
    </submittedName>
</protein>
<reference evidence="1 2" key="1">
    <citation type="journal article" date="2020" name="Nat. Commun.">
        <title>Genome of Tripterygium wilfordii and identification of cytochrome P450 involved in triptolide biosynthesis.</title>
        <authorList>
            <person name="Tu L."/>
            <person name="Su P."/>
            <person name="Zhang Z."/>
            <person name="Gao L."/>
            <person name="Wang J."/>
            <person name="Hu T."/>
            <person name="Zhou J."/>
            <person name="Zhang Y."/>
            <person name="Zhao Y."/>
            <person name="Liu Y."/>
            <person name="Song Y."/>
            <person name="Tong Y."/>
            <person name="Lu Y."/>
            <person name="Yang J."/>
            <person name="Xu C."/>
            <person name="Jia M."/>
            <person name="Peters R.J."/>
            <person name="Huang L."/>
            <person name="Gao W."/>
        </authorList>
    </citation>
    <scope>NUCLEOTIDE SEQUENCE [LARGE SCALE GENOMIC DNA]</scope>
    <source>
        <strain evidence="2">cv. XIE 37</strain>
        <tissue evidence="1">Leaf</tissue>
    </source>
</reference>
<organism evidence="1 2">
    <name type="scientific">Tripterygium wilfordii</name>
    <name type="common">Thunder God vine</name>
    <dbReference type="NCBI Taxonomy" id="458696"/>
    <lineage>
        <taxon>Eukaryota</taxon>
        <taxon>Viridiplantae</taxon>
        <taxon>Streptophyta</taxon>
        <taxon>Embryophyta</taxon>
        <taxon>Tracheophyta</taxon>
        <taxon>Spermatophyta</taxon>
        <taxon>Magnoliopsida</taxon>
        <taxon>eudicotyledons</taxon>
        <taxon>Gunneridae</taxon>
        <taxon>Pentapetalae</taxon>
        <taxon>rosids</taxon>
        <taxon>fabids</taxon>
        <taxon>Celastrales</taxon>
        <taxon>Celastraceae</taxon>
        <taxon>Tripterygium</taxon>
    </lineage>
</organism>
<sequence length="204" mass="22586">MPFTMKIQPVDSHALEEPTLSEPVKPVVKSRLKRLFERQFLRNSVAEKAGSIEEPHLIKHGSNELSEFEPSSVCLDKMVQNFIEESNEKNSTGVQHGRNRCNCFNGNGSDTSEDELDSFDGSKFSSSREACEILKNLVLCASVCERNLLADTAKIVEKNKISKCKDNSCRKVVTDGLVALGYDAAVCKSRWEKSPSYPAGNVSP</sequence>
<comment type="caution">
    <text evidence="1">The sequence shown here is derived from an EMBL/GenBank/DDBJ whole genome shotgun (WGS) entry which is preliminary data.</text>
</comment>